<sequence>MRRSCNRTNRKLYERSSGFDYGGVNDIQVMNQPGAEGARGFGTEALHARGEGLALLQRLRLEAQRLGTWNTRLF</sequence>
<dbReference type="EMBL" id="CM017713">
    <property type="protein sequence ID" value="TYG38436.1"/>
    <property type="molecule type" value="Genomic_DNA"/>
</dbReference>
<evidence type="ECO:0000313" key="1">
    <source>
        <dbReference type="EMBL" id="TYG38436.1"/>
    </source>
</evidence>
<keyword evidence="2" id="KW-1185">Reference proteome</keyword>
<organism evidence="1 2">
    <name type="scientific">Gossypium darwinii</name>
    <name type="common">Darwin's cotton</name>
    <name type="synonym">Gossypium barbadense var. darwinii</name>
    <dbReference type="NCBI Taxonomy" id="34276"/>
    <lineage>
        <taxon>Eukaryota</taxon>
        <taxon>Viridiplantae</taxon>
        <taxon>Streptophyta</taxon>
        <taxon>Embryophyta</taxon>
        <taxon>Tracheophyta</taxon>
        <taxon>Spermatophyta</taxon>
        <taxon>Magnoliopsida</taxon>
        <taxon>eudicotyledons</taxon>
        <taxon>Gunneridae</taxon>
        <taxon>Pentapetalae</taxon>
        <taxon>rosids</taxon>
        <taxon>malvids</taxon>
        <taxon>Malvales</taxon>
        <taxon>Malvaceae</taxon>
        <taxon>Malvoideae</taxon>
        <taxon>Gossypium</taxon>
    </lineage>
</organism>
<gene>
    <name evidence="1" type="ORF">ES288_D13G223100v1</name>
</gene>
<evidence type="ECO:0000313" key="2">
    <source>
        <dbReference type="Proteomes" id="UP000323506"/>
    </source>
</evidence>
<dbReference type="Proteomes" id="UP000323506">
    <property type="component" value="Chromosome D13"/>
</dbReference>
<accession>A0A5D2A3E8</accession>
<name>A0A5D2A3E8_GOSDA</name>
<dbReference type="AlphaFoldDB" id="A0A5D2A3E8"/>
<proteinExistence type="predicted"/>
<reference evidence="1 2" key="1">
    <citation type="submission" date="2019-06" db="EMBL/GenBank/DDBJ databases">
        <title>WGS assembly of Gossypium darwinii.</title>
        <authorList>
            <person name="Chen Z.J."/>
            <person name="Sreedasyam A."/>
            <person name="Ando A."/>
            <person name="Song Q."/>
            <person name="De L."/>
            <person name="Hulse-Kemp A."/>
            <person name="Ding M."/>
            <person name="Ye W."/>
            <person name="Kirkbride R."/>
            <person name="Jenkins J."/>
            <person name="Plott C."/>
            <person name="Lovell J."/>
            <person name="Lin Y.-M."/>
            <person name="Vaughn R."/>
            <person name="Liu B."/>
            <person name="Li W."/>
            <person name="Simpson S."/>
            <person name="Scheffler B."/>
            <person name="Saski C."/>
            <person name="Grover C."/>
            <person name="Hu G."/>
            <person name="Conover J."/>
            <person name="Carlson J."/>
            <person name="Shu S."/>
            <person name="Boston L."/>
            <person name="Williams M."/>
            <person name="Peterson D."/>
            <person name="Mcgee K."/>
            <person name="Jones D."/>
            <person name="Wendel J."/>
            <person name="Stelly D."/>
            <person name="Grimwood J."/>
            <person name="Schmutz J."/>
        </authorList>
    </citation>
    <scope>NUCLEOTIDE SEQUENCE [LARGE SCALE GENOMIC DNA]</scope>
    <source>
        <strain evidence="1">1808015.09</strain>
    </source>
</reference>
<protein>
    <submittedName>
        <fullName evidence="1">Uncharacterized protein</fullName>
    </submittedName>
</protein>